<protein>
    <recommendedName>
        <fullName evidence="7">Modifier protein of major autolysin LytC</fullName>
    </recommendedName>
</protein>
<evidence type="ECO:0000256" key="1">
    <source>
        <dbReference type="SAM" id="MobiDB-lite"/>
    </source>
</evidence>
<dbReference type="Pfam" id="PF17936">
    <property type="entry name" value="Big_6"/>
    <property type="match status" value="3"/>
</dbReference>
<evidence type="ECO:0000313" key="5">
    <source>
        <dbReference type="EMBL" id="KMT59617.1"/>
    </source>
</evidence>
<evidence type="ECO:0000256" key="2">
    <source>
        <dbReference type="SAM" id="SignalP"/>
    </source>
</evidence>
<dbReference type="Pfam" id="PF20622">
    <property type="entry name" value="Big_15"/>
    <property type="match status" value="7"/>
</dbReference>
<dbReference type="RefSeq" id="WP_007473259.1">
    <property type="nucleotide sequence ID" value="NZ_KQ130615.1"/>
</dbReference>
<comment type="caution">
    <text evidence="5">The sequence shown here is derived from an EMBL/GenBank/DDBJ whole genome shotgun (WGS) entry which is preliminary data.</text>
</comment>
<keyword evidence="6" id="KW-1185">Reference proteome</keyword>
<dbReference type="InterPro" id="IPR013783">
    <property type="entry name" value="Ig-like_fold"/>
</dbReference>
<evidence type="ECO:0000259" key="3">
    <source>
        <dbReference type="Pfam" id="PF17936"/>
    </source>
</evidence>
<feature type="domain" description="Bacterial Ig" evidence="4">
    <location>
        <begin position="982"/>
        <end position="1062"/>
    </location>
</feature>
<feature type="domain" description="Bacterial Ig" evidence="3">
    <location>
        <begin position="372"/>
        <end position="451"/>
    </location>
</feature>
<feature type="domain" description="Bacterial Ig" evidence="4">
    <location>
        <begin position="539"/>
        <end position="620"/>
    </location>
</feature>
<organism evidence="5 6">
    <name type="scientific">Listeria fleischmannii 1991</name>
    <dbReference type="NCBI Taxonomy" id="1430899"/>
    <lineage>
        <taxon>Bacteria</taxon>
        <taxon>Bacillati</taxon>
        <taxon>Bacillota</taxon>
        <taxon>Bacilli</taxon>
        <taxon>Bacillales</taxon>
        <taxon>Listeriaceae</taxon>
        <taxon>Listeria</taxon>
    </lineage>
</organism>
<dbReference type="EMBL" id="AZHO01000015">
    <property type="protein sequence ID" value="KMT59617.1"/>
    <property type="molecule type" value="Genomic_DNA"/>
</dbReference>
<dbReference type="InterPro" id="IPR041498">
    <property type="entry name" value="Big_6"/>
</dbReference>
<proteinExistence type="predicted"/>
<reference evidence="5 6" key="1">
    <citation type="journal article" date="2015" name="Genome Biol. Evol.">
        <title>Comparative Genomics of Listeria Sensu Lato: Genus-Wide Differences in Evolutionary Dynamics and the Progressive Gain of Complex, Potentially Pathogenicity-Related Traits through Lateral Gene Transfer.</title>
        <authorList>
            <person name="Chiara M."/>
            <person name="Caruso M."/>
            <person name="D'Erchia A.M."/>
            <person name="Manzari C."/>
            <person name="Fraccalvieri R."/>
            <person name="Goffredo E."/>
            <person name="Latorre L."/>
            <person name="Miccolupo A."/>
            <person name="Padalino I."/>
            <person name="Santagada G."/>
            <person name="Chiocco D."/>
            <person name="Pesole G."/>
            <person name="Horner D.S."/>
            <person name="Parisi A."/>
        </authorList>
    </citation>
    <scope>NUCLEOTIDE SEQUENCE [LARGE SCALE GENOMIC DNA]</scope>
    <source>
        <strain evidence="5 6">1991</strain>
    </source>
</reference>
<evidence type="ECO:0000313" key="6">
    <source>
        <dbReference type="Proteomes" id="UP000052258"/>
    </source>
</evidence>
<feature type="compositionally biased region" description="Polar residues" evidence="1">
    <location>
        <begin position="355"/>
        <end position="379"/>
    </location>
</feature>
<sequence>MNKKSKLKKVTIGAVTATVIASTLATSIPFNVLTAKASETTETSTTKTNQLGALQATSENVLKNTEFNGFDQWYLTFPYTSITHDGWYCTQVSGAYVNSSVKPFGDGQLGLWAVTDVGNRGELNQDVKTIPGHRYRFTASVSNESNGLYAVSASSGSRKVYDSGWRAAPANAEATITADSENTTITLSGFGTKQTRVGYVIFSNVKLVDLDANNVAINPLDTTSTVASGKANPLATVNITVNGNVIGTGKADSNGNYSITIPKQGKGTVVVATDPGTGTSASTTVTQGTIRQTTIRELTTTSQTVSGTAEPYASMLVRNGAGTLIASGQADGNGAYSFTIPVQRFDDTITATATVDSQTSTASTKVKDGSTPNRPTLNPVSDTDTTVTGTGAPGNTIRVTIGGNTYTGLVDQNGSYAVVIPKQNGGTNIAVVQVNPNNQNVSPQATVTVSDMTLAKPVISAIAAGDTKVTVTGVPNALITLITPDGEETAKAADATGKATFNVYSAPAGSTYRATQKGANGKASPVATAVVAAPVVTTGTITTKDFTLGKDRNIEGTYTGDVKSFRITIDGTVYTGGTINASAKTYAFYALDKITKTGTFRVEGLDASGKVLDTKTGTIVSNNTPNIPGTGTVVANSFTIHQDINVTGTVTGDVKSLGLLYDGTEYRGGTVNSNGTFSFYALNTIKDKTKSAVMYGYDKNGNRIATSAITLFDAQDPGSIGTGTVSANNFVLGVDRNITGSYTGDVKSLGATINGVEYRGGTLNKDGTFNFYAVDKIKNTTDSVVVNGYDKEGNRIATSAISVTNINSSGTITPNTYTIPTDRTLTATYTGDVKSVKVTINGTDYVGGTVSGGQVSFYVGDKIKSASDIVKITAYDMSGQMLDQKPVAIASASATTKGTVTPNRFTAGRDTTLTGTYTDDVKAVKVSINGTIYSGGTVAGGTISFYIGNKITSSSDDVKLYGYDAFGKQLDVKSVDIANVSGDIQPDVFTVPSDSTLTANVSSAVSSVRVTINGTNYSGGTITSGRLSFWIGDKIKSTSDTVAVTALDRNGVVLDTKPVTIRTAQPAVGTITPATFSLKSSSVTGTYTGEGKSIRLTVNGTVLPAGGNVTGGNFSYYVGINNRITSTSDNVKIELLDRNGLIMDTKSVTVTN</sequence>
<feature type="region of interest" description="Disordered" evidence="1">
    <location>
        <begin position="355"/>
        <end position="391"/>
    </location>
</feature>
<accession>A0A0J8GA55</accession>
<dbReference type="OrthoDB" id="2191864at2"/>
<feature type="domain" description="Bacterial Ig" evidence="3">
    <location>
        <begin position="296"/>
        <end position="360"/>
    </location>
</feature>
<name>A0A0J8GA55_9LIST</name>
<feature type="signal peptide" evidence="2">
    <location>
        <begin position="1"/>
        <end position="25"/>
    </location>
</feature>
<gene>
    <name evidence="5" type="ORF">X560_1301</name>
</gene>
<feature type="domain" description="Bacterial Ig" evidence="4">
    <location>
        <begin position="723"/>
        <end position="805"/>
    </location>
</feature>
<feature type="domain" description="Bacterial Ig" evidence="4">
    <location>
        <begin position="898"/>
        <end position="979"/>
    </location>
</feature>
<dbReference type="AlphaFoldDB" id="A0A0J8GA55"/>
<keyword evidence="2" id="KW-0732">Signal</keyword>
<dbReference type="PATRIC" id="fig|1430899.3.peg.1499"/>
<feature type="domain" description="Bacterial Ig" evidence="4">
    <location>
        <begin position="1069"/>
        <end position="1152"/>
    </location>
</feature>
<feature type="domain" description="Bacterial Ig" evidence="4">
    <location>
        <begin position="810"/>
        <end position="890"/>
    </location>
</feature>
<evidence type="ECO:0008006" key="7">
    <source>
        <dbReference type="Google" id="ProtNLM"/>
    </source>
</evidence>
<feature type="compositionally biased region" description="Low complexity" evidence="1">
    <location>
        <begin position="380"/>
        <end position="390"/>
    </location>
</feature>
<dbReference type="NCBIfam" id="NF033510">
    <property type="entry name" value="Ca_tandemer"/>
    <property type="match status" value="1"/>
</dbReference>
<feature type="domain" description="Bacterial Ig" evidence="4">
    <location>
        <begin position="631"/>
        <end position="711"/>
    </location>
</feature>
<dbReference type="InterPro" id="IPR046746">
    <property type="entry name" value="Big_15"/>
</dbReference>
<feature type="domain" description="Bacterial Ig" evidence="3">
    <location>
        <begin position="218"/>
        <end position="286"/>
    </location>
</feature>
<dbReference type="Proteomes" id="UP000052258">
    <property type="component" value="Unassembled WGS sequence"/>
</dbReference>
<evidence type="ECO:0000259" key="4">
    <source>
        <dbReference type="Pfam" id="PF20622"/>
    </source>
</evidence>
<feature type="chain" id="PRO_5039207467" description="Modifier protein of major autolysin LytC" evidence="2">
    <location>
        <begin position="26"/>
        <end position="1152"/>
    </location>
</feature>
<dbReference type="Gene3D" id="2.60.40.10">
    <property type="entry name" value="Immunoglobulins"/>
    <property type="match status" value="3"/>
</dbReference>